<dbReference type="GO" id="GO:0008270">
    <property type="term" value="F:zinc ion binding"/>
    <property type="evidence" value="ECO:0007669"/>
    <property type="project" value="InterPro"/>
</dbReference>
<dbReference type="SUPFAM" id="SSF53187">
    <property type="entry name" value="Zn-dependent exopeptidases"/>
    <property type="match status" value="1"/>
</dbReference>
<dbReference type="Pfam" id="PF13180">
    <property type="entry name" value="PDZ_2"/>
    <property type="match status" value="1"/>
</dbReference>
<dbReference type="InterPro" id="IPR001478">
    <property type="entry name" value="PDZ"/>
</dbReference>
<dbReference type="Gene3D" id="3.40.630.10">
    <property type="entry name" value="Zn peptidases"/>
    <property type="match status" value="1"/>
</dbReference>
<dbReference type="SUPFAM" id="SSF50156">
    <property type="entry name" value="PDZ domain-like"/>
    <property type="match status" value="1"/>
</dbReference>
<feature type="domain" description="PDZ" evidence="1">
    <location>
        <begin position="1003"/>
        <end position="1096"/>
    </location>
</feature>
<proteinExistence type="predicted"/>
<evidence type="ECO:0000259" key="1">
    <source>
        <dbReference type="SMART" id="SM00228"/>
    </source>
</evidence>
<dbReference type="AlphaFoldDB" id="A0A9E4N1C4"/>
<organism evidence="2 3">
    <name type="scientific">Candidatus Thiodiazotropha lotti</name>
    <dbReference type="NCBI Taxonomy" id="2792787"/>
    <lineage>
        <taxon>Bacteria</taxon>
        <taxon>Pseudomonadati</taxon>
        <taxon>Pseudomonadota</taxon>
        <taxon>Gammaproteobacteria</taxon>
        <taxon>Chromatiales</taxon>
        <taxon>Sedimenticolaceae</taxon>
        <taxon>Candidatus Thiodiazotropha</taxon>
    </lineage>
</organism>
<dbReference type="InterPro" id="IPR027268">
    <property type="entry name" value="Peptidase_M4/M1_CTD_sf"/>
</dbReference>
<dbReference type="Pfam" id="PF04389">
    <property type="entry name" value="Peptidase_M28"/>
    <property type="match status" value="1"/>
</dbReference>
<evidence type="ECO:0000313" key="2">
    <source>
        <dbReference type="EMBL" id="MCG7940831.1"/>
    </source>
</evidence>
<accession>A0A9E4N1C4</accession>
<dbReference type="InterPro" id="IPR036034">
    <property type="entry name" value="PDZ_sf"/>
</dbReference>
<dbReference type="PANTHER" id="PTHR12147:SF26">
    <property type="entry name" value="PEPTIDASE M28 DOMAIN-CONTAINING PROTEIN"/>
    <property type="match status" value="1"/>
</dbReference>
<dbReference type="InterPro" id="IPR045175">
    <property type="entry name" value="M28_fam"/>
</dbReference>
<dbReference type="SMART" id="SM00228">
    <property type="entry name" value="PDZ"/>
    <property type="match status" value="1"/>
</dbReference>
<dbReference type="Gene3D" id="2.30.42.10">
    <property type="match status" value="1"/>
</dbReference>
<dbReference type="InterPro" id="IPR014782">
    <property type="entry name" value="Peptidase_M1_dom"/>
</dbReference>
<dbReference type="GO" id="GO:0008235">
    <property type="term" value="F:metalloexopeptidase activity"/>
    <property type="evidence" value="ECO:0007669"/>
    <property type="project" value="InterPro"/>
</dbReference>
<dbReference type="Gene3D" id="1.10.390.10">
    <property type="entry name" value="Neutral Protease Domain 2"/>
    <property type="match status" value="1"/>
</dbReference>
<dbReference type="EMBL" id="JAEPDI010000015">
    <property type="protein sequence ID" value="MCG7940831.1"/>
    <property type="molecule type" value="Genomic_DNA"/>
</dbReference>
<dbReference type="Pfam" id="PF01433">
    <property type="entry name" value="Peptidase_M1"/>
    <property type="match status" value="1"/>
</dbReference>
<dbReference type="PANTHER" id="PTHR12147">
    <property type="entry name" value="METALLOPEPTIDASE M28 FAMILY MEMBER"/>
    <property type="match status" value="1"/>
</dbReference>
<protein>
    <submittedName>
        <fullName evidence="2">M20/M25/M40 family metallo-hydrolase</fullName>
    </submittedName>
</protein>
<evidence type="ECO:0000313" key="3">
    <source>
        <dbReference type="Proteomes" id="UP000886687"/>
    </source>
</evidence>
<reference evidence="2" key="1">
    <citation type="journal article" date="2021" name="Proc. Natl. Acad. Sci. U.S.A.">
        <title>Global biogeography of chemosynthetic symbionts reveals both localized and globally distributed symbiont groups. .</title>
        <authorList>
            <person name="Osvatic J.T."/>
            <person name="Wilkins L.G.E."/>
            <person name="Leibrecht L."/>
            <person name="Leray M."/>
            <person name="Zauner S."/>
            <person name="Polzin J."/>
            <person name="Camacho Y."/>
            <person name="Gros O."/>
            <person name="van Gils J.A."/>
            <person name="Eisen J.A."/>
            <person name="Petersen J.M."/>
            <person name="Yuen B."/>
        </authorList>
    </citation>
    <scope>NUCLEOTIDE SEQUENCE</scope>
    <source>
        <strain evidence="2">MAGL173</strain>
    </source>
</reference>
<dbReference type="SUPFAM" id="SSF55486">
    <property type="entry name" value="Metalloproteases ('zincins'), catalytic domain"/>
    <property type="match status" value="1"/>
</dbReference>
<comment type="caution">
    <text evidence="2">The sequence shown here is derived from an EMBL/GenBank/DDBJ whole genome shotgun (WGS) entry which is preliminary data.</text>
</comment>
<dbReference type="InterPro" id="IPR007484">
    <property type="entry name" value="Peptidase_M28"/>
</dbReference>
<sequence>MNRGLLFLLWLICTPLLAVESHPPIHHQLDVKLEPQQQTLNVTDRISFTQPLSNLKLILHANLKPRFSTDQGKVQVRLDHQDNYAERYDISLPKGANHLTVEYTGRIHHKLTSSRKERSRGFRSSAGLIDKKGIFLAAGSLWYPQIEGYPYLTFNMQVTLPAGWSSVTQGHREKPNNNSEQNIDRWQIDKPQDEIYLIAAEFTEYQKITQLQGKPVSAQVFLRSADQKLAERYLQATVKYLKMYEQLIGAYPYSKFALVENFWETGFGMPSFTLLGSRVIRLPFILNTSYPHEILHNWWGNGVYVDFDSGNWSEGLTAYLADHLIKEQQSQGINYRQQSLQKYRDYAAKHRDFPLTAFKSRHSSATEAVGYGKTLMMFHMLRKQLGDQLFTKALRQFYRQYEFKIASFADLQQTFEAVSGKSLTSFFTQWVEYTGAPELRLISSRIDKQTDKVRLQFTLQQLQPDPVYKLNIPVAVALANQTEAKQSVITMVKRKQTFEMDLPSIPTRLDIDPQFDLFRKLALEETPPAFTQIFGTAKLLVIYPSSATREMKKAWQAFADEISHMGPEQVTIIADDEIERLPENSAAVVLGWNNRFTKQVQQQLQQHPLTFTPDIVRVGAEQIGRQNSAFAWVTRIRNQNEQPYPLALITADLPSALPGLGRKIPHYHKYSYLAFSGTEPKNSLKGRWPVANSPMTRLFTPGAARAKLEPTLPLVEPVLEYNPQQMMQTVSYLSDRQLQGRGLGSKGLDLAADYIAAAFKKAGLTPGGEQQGYFQYFFANDEEGKSQRLKNIIGVIPGRHPQRSKQNLVIGAHYDHLGLGWPDVRENNQGKIHFGADDNASGIAVMLELARILAKNHKPDRTIVFVAFSGEEAGRLGSKHYVKHQQRHPVSNTIGMLNLDSVGRLFDNKLIVLGAESASEWPHIFRGIGFVTGIESAMVNEPLDTSDQISFHEAGVPAVQLFTGAHTDYHRPGDTADKIDIDGMIKVAEVSKQVVEYLAAREEPMTIRLAGAQQSQKTSKQRKVSLGTIPDFTYQGHGYRLHGVVPNSPADKAGLKKMDIIVHIDQTPIKGLRDLSKTLKSLKQGQTIRIEYLRDGATNQTSAQLINR</sequence>
<gene>
    <name evidence="2" type="ORF">JAZ04_18500</name>
</gene>
<dbReference type="GO" id="GO:0006508">
    <property type="term" value="P:proteolysis"/>
    <property type="evidence" value="ECO:0007669"/>
    <property type="project" value="InterPro"/>
</dbReference>
<name>A0A9E4N1C4_9GAMM</name>
<dbReference type="Proteomes" id="UP000886687">
    <property type="component" value="Unassembled WGS sequence"/>
</dbReference>